<gene>
    <name evidence="2" type="ORF">JI435_075050</name>
</gene>
<dbReference type="EMBL" id="CP069026">
    <property type="protein sequence ID" value="QRC94243.1"/>
    <property type="molecule type" value="Genomic_DNA"/>
</dbReference>
<proteinExistence type="predicted"/>
<dbReference type="Proteomes" id="UP000663193">
    <property type="component" value="Chromosome 4"/>
</dbReference>
<sequence>MSYFQPLSLQSCTVKQPVCQFSLLPFFFPFDDLFSEAGPLQHFLQSSLLLLIIMTFNERASSIDMASIELRTSPAPSYMSSFKNQQYLHTDSTSNNPYFQSATITGIPAEKDAPTKADHDDPNHPHYIEPASKFYDHLPRRSYGRRQWPKKRILIPWLLALVFFLTTLWFTSILLGARFLSIMHPTASTQPAQEIKVYINGDVLRGVTETAAVIPTPAPRTRTVGVTATSDSTVTVAPTASSTYTGRMHLAQTGFPDVDVGAKGVKRGFVTVFRD</sequence>
<organism evidence="2 3">
    <name type="scientific">Phaeosphaeria nodorum (strain SN15 / ATCC MYA-4574 / FGSC 10173)</name>
    <name type="common">Glume blotch fungus</name>
    <name type="synonym">Parastagonospora nodorum</name>
    <dbReference type="NCBI Taxonomy" id="321614"/>
    <lineage>
        <taxon>Eukaryota</taxon>
        <taxon>Fungi</taxon>
        <taxon>Dikarya</taxon>
        <taxon>Ascomycota</taxon>
        <taxon>Pezizomycotina</taxon>
        <taxon>Dothideomycetes</taxon>
        <taxon>Pleosporomycetidae</taxon>
        <taxon>Pleosporales</taxon>
        <taxon>Pleosporineae</taxon>
        <taxon>Phaeosphaeriaceae</taxon>
        <taxon>Parastagonospora</taxon>
    </lineage>
</organism>
<feature type="transmembrane region" description="Helical" evidence="1">
    <location>
        <begin position="154"/>
        <end position="180"/>
    </location>
</feature>
<dbReference type="OrthoDB" id="3799173at2759"/>
<evidence type="ECO:0000313" key="3">
    <source>
        <dbReference type="Proteomes" id="UP000663193"/>
    </source>
</evidence>
<keyword evidence="1" id="KW-0472">Membrane</keyword>
<evidence type="ECO:0000313" key="2">
    <source>
        <dbReference type="EMBL" id="QRC94243.1"/>
    </source>
</evidence>
<dbReference type="AlphaFoldDB" id="A0A7U2HXG1"/>
<accession>A0A7U2HXG1</accession>
<name>A0A7U2HXG1_PHANO</name>
<evidence type="ECO:0000256" key="1">
    <source>
        <dbReference type="SAM" id="Phobius"/>
    </source>
</evidence>
<reference evidence="3" key="1">
    <citation type="journal article" date="2021" name="BMC Genomics">
        <title>Chromosome-level genome assembly and manually-curated proteome of model necrotroph Parastagonospora nodorum Sn15 reveals a genome-wide trove of candidate effector homologs, and redundancy of virulence-related functions within an accessory chromosome.</title>
        <authorList>
            <person name="Bertazzoni S."/>
            <person name="Jones D.A.B."/>
            <person name="Phan H.T."/>
            <person name="Tan K.-C."/>
            <person name="Hane J.K."/>
        </authorList>
    </citation>
    <scope>NUCLEOTIDE SEQUENCE [LARGE SCALE GENOMIC DNA]</scope>
    <source>
        <strain evidence="3">SN15 / ATCC MYA-4574 / FGSC 10173)</strain>
    </source>
</reference>
<dbReference type="VEuPathDB" id="FungiDB:JI435_075050"/>
<keyword evidence="3" id="KW-1185">Reference proteome</keyword>
<keyword evidence="1" id="KW-1133">Transmembrane helix</keyword>
<keyword evidence="1" id="KW-0812">Transmembrane</keyword>
<protein>
    <submittedName>
        <fullName evidence="2">Uncharacterized protein</fullName>
    </submittedName>
</protein>